<reference evidence="1" key="1">
    <citation type="submission" date="2023-05" db="EMBL/GenBank/DDBJ databases">
        <authorList>
            <person name="Zhang X."/>
        </authorList>
    </citation>
    <scope>NUCLEOTIDE SEQUENCE</scope>
    <source>
        <strain evidence="1">YF14B1</strain>
    </source>
</reference>
<gene>
    <name evidence="1" type="ORF">QNI16_15750</name>
</gene>
<evidence type="ECO:0000313" key="2">
    <source>
        <dbReference type="Proteomes" id="UP001241110"/>
    </source>
</evidence>
<dbReference type="RefSeq" id="WP_313980442.1">
    <property type="nucleotide sequence ID" value="NZ_JASJOS010000006.1"/>
</dbReference>
<evidence type="ECO:0000313" key="1">
    <source>
        <dbReference type="EMBL" id="MDJ1481955.1"/>
    </source>
</evidence>
<proteinExistence type="predicted"/>
<accession>A0AAE3QR32</accession>
<protein>
    <submittedName>
        <fullName evidence="1">Uncharacterized protein</fullName>
    </submittedName>
</protein>
<comment type="caution">
    <text evidence="1">The sequence shown here is derived from an EMBL/GenBank/DDBJ whole genome shotgun (WGS) entry which is preliminary data.</text>
</comment>
<dbReference type="Proteomes" id="UP001241110">
    <property type="component" value="Unassembled WGS sequence"/>
</dbReference>
<sequence length="72" mass="7973">MHPTIKSFIFLGGLVLLLACDGRFADQQINKSNLSTLTDSIKDKFSILPKQDLMANAKNVSAKARPTVMRPR</sequence>
<organism evidence="1 2">
    <name type="scientific">Xanthocytophaga flava</name>
    <dbReference type="NCBI Taxonomy" id="3048013"/>
    <lineage>
        <taxon>Bacteria</taxon>
        <taxon>Pseudomonadati</taxon>
        <taxon>Bacteroidota</taxon>
        <taxon>Cytophagia</taxon>
        <taxon>Cytophagales</taxon>
        <taxon>Rhodocytophagaceae</taxon>
        <taxon>Xanthocytophaga</taxon>
    </lineage>
</organism>
<dbReference type="EMBL" id="JASJOS010000006">
    <property type="protein sequence ID" value="MDJ1481955.1"/>
    <property type="molecule type" value="Genomic_DNA"/>
</dbReference>
<name>A0AAE3QR32_9BACT</name>
<dbReference type="PROSITE" id="PS51257">
    <property type="entry name" value="PROKAR_LIPOPROTEIN"/>
    <property type="match status" value="1"/>
</dbReference>
<dbReference type="AlphaFoldDB" id="A0AAE3QR32"/>